<dbReference type="PROSITE" id="PS51257">
    <property type="entry name" value="PROKAR_LIPOPROTEIN"/>
    <property type="match status" value="1"/>
</dbReference>
<feature type="signal peptide" evidence="1">
    <location>
        <begin position="1"/>
        <end position="24"/>
    </location>
</feature>
<evidence type="ECO:0000313" key="3">
    <source>
        <dbReference type="Proteomes" id="UP000187425"/>
    </source>
</evidence>
<sequence>MRKIILNSLIILIFIFVTGCTSNADTVDTPLYSGKSLFIGVVGAVPKIREEHVHFTSISFEELEEYSKLSSQYDAVVITKEHLKEADDNKYVKVYTNAGVPFFFIGATKSFMPFVLEDVSYEHYSLINFNNDMYVTGYFHNGEKFRSWEYGLYNGKVNEPNIKNVYSGMFTTIESIKNGTYE</sequence>
<proteinExistence type="predicted"/>
<dbReference type="EMBL" id="MPTW01000001">
    <property type="protein sequence ID" value="OME74709.1"/>
    <property type="molecule type" value="Genomic_DNA"/>
</dbReference>
<name>A0A1R0ZPZ5_9BACL</name>
<dbReference type="RefSeq" id="WP_076283225.1">
    <property type="nucleotide sequence ID" value="NZ_MPTW01000001.1"/>
</dbReference>
<dbReference type="AlphaFoldDB" id="A0A1R0ZPZ5"/>
<evidence type="ECO:0000256" key="1">
    <source>
        <dbReference type="SAM" id="SignalP"/>
    </source>
</evidence>
<dbReference type="Proteomes" id="UP000187425">
    <property type="component" value="Unassembled WGS sequence"/>
</dbReference>
<comment type="caution">
    <text evidence="2">The sequence shown here is derived from an EMBL/GenBank/DDBJ whole genome shotgun (WGS) entry which is preliminary data.</text>
</comment>
<feature type="chain" id="PRO_5012096429" description="Lipoprotein" evidence="1">
    <location>
        <begin position="25"/>
        <end position="182"/>
    </location>
</feature>
<accession>A0A1R0ZPZ5</accession>
<keyword evidence="1" id="KW-0732">Signal</keyword>
<evidence type="ECO:0000313" key="2">
    <source>
        <dbReference type="EMBL" id="OME74709.1"/>
    </source>
</evidence>
<gene>
    <name evidence="2" type="ORF">BSK65_03295</name>
</gene>
<reference evidence="2 3" key="1">
    <citation type="submission" date="2016-11" db="EMBL/GenBank/DDBJ databases">
        <title>Paenibacillus species isolates.</title>
        <authorList>
            <person name="Beno S.M."/>
        </authorList>
    </citation>
    <scope>NUCLEOTIDE SEQUENCE [LARGE SCALE GENOMIC DNA]</scope>
    <source>
        <strain evidence="2 3">FSL H7-0443</strain>
    </source>
</reference>
<evidence type="ECO:0008006" key="4">
    <source>
        <dbReference type="Google" id="ProtNLM"/>
    </source>
</evidence>
<dbReference type="OrthoDB" id="2454533at2"/>
<protein>
    <recommendedName>
        <fullName evidence="4">Lipoprotein</fullName>
    </recommendedName>
</protein>
<organism evidence="2 3">
    <name type="scientific">Paenibacillus odorifer</name>
    <dbReference type="NCBI Taxonomy" id="189426"/>
    <lineage>
        <taxon>Bacteria</taxon>
        <taxon>Bacillati</taxon>
        <taxon>Bacillota</taxon>
        <taxon>Bacilli</taxon>
        <taxon>Bacillales</taxon>
        <taxon>Paenibacillaceae</taxon>
        <taxon>Paenibacillus</taxon>
    </lineage>
</organism>